<dbReference type="AlphaFoldDB" id="A0A7Y0MZI4"/>
<dbReference type="FunFam" id="3.40.640.10:FF:000004">
    <property type="entry name" value="Acetylornithine aminotransferase"/>
    <property type="match status" value="1"/>
</dbReference>
<dbReference type="NCBIfam" id="TIGR03246">
    <property type="entry name" value="arg_catab_astC"/>
    <property type="match status" value="1"/>
</dbReference>
<evidence type="ECO:0000256" key="3">
    <source>
        <dbReference type="ARBA" id="ARBA00022898"/>
    </source>
</evidence>
<proteinExistence type="inferred from homology"/>
<dbReference type="NCBIfam" id="NF003468">
    <property type="entry name" value="PRK05093.1"/>
    <property type="match status" value="1"/>
</dbReference>
<keyword evidence="3 4" id="KW-0663">Pyridoxal phosphate</keyword>
<feature type="binding site" evidence="4">
    <location>
        <begin position="225"/>
        <end position="228"/>
    </location>
    <ligand>
        <name>pyridoxal 5'-phosphate</name>
        <dbReference type="ChEBI" id="CHEBI:597326"/>
    </ligand>
</feature>
<feature type="binding site" evidence="4">
    <location>
        <begin position="107"/>
        <end position="108"/>
    </location>
    <ligand>
        <name>pyridoxal 5'-phosphate</name>
        <dbReference type="ChEBI" id="CHEBI:597326"/>
    </ligand>
</feature>
<dbReference type="GO" id="GO:0042802">
    <property type="term" value="F:identical protein binding"/>
    <property type="evidence" value="ECO:0007669"/>
    <property type="project" value="TreeGrafter"/>
</dbReference>
<comment type="subunit">
    <text evidence="4">Homodimer.</text>
</comment>
<dbReference type="InterPro" id="IPR050103">
    <property type="entry name" value="Class-III_PLP-dep_AT"/>
</dbReference>
<comment type="miscellaneous">
    <text evidence="4">May also have succinyldiaminopimelate aminotransferase activity, thus carrying out the corresponding step in lysine biosynthesis.</text>
</comment>
<dbReference type="NCBIfam" id="NF009047">
    <property type="entry name" value="PRK12381.1"/>
    <property type="match status" value="1"/>
</dbReference>
<comment type="caution">
    <text evidence="5">The sequence shown here is derived from an EMBL/GenBank/DDBJ whole genome shotgun (WGS) entry which is preliminary data.</text>
</comment>
<evidence type="ECO:0000256" key="4">
    <source>
        <dbReference type="HAMAP-Rule" id="MF_01107"/>
    </source>
</evidence>
<evidence type="ECO:0000313" key="5">
    <source>
        <dbReference type="EMBL" id="NMR75986.1"/>
    </source>
</evidence>
<dbReference type="Gene3D" id="3.90.1150.10">
    <property type="entry name" value="Aspartate Aminotransferase, domain 1"/>
    <property type="match status" value="1"/>
</dbReference>
<comment type="cofactor">
    <cofactor evidence="4">
        <name>pyridoxal 5'-phosphate</name>
        <dbReference type="ChEBI" id="CHEBI:597326"/>
    </cofactor>
    <text evidence="4">Binds 1 pyridoxal phosphate per subunit.</text>
</comment>
<evidence type="ECO:0000256" key="2">
    <source>
        <dbReference type="ARBA" id="ARBA00022679"/>
    </source>
</evidence>
<dbReference type="GO" id="GO:0006526">
    <property type="term" value="P:L-arginine biosynthetic process"/>
    <property type="evidence" value="ECO:0007669"/>
    <property type="project" value="UniProtKB-UniRule"/>
</dbReference>
<dbReference type="SUPFAM" id="SSF53383">
    <property type="entry name" value="PLP-dependent transferases"/>
    <property type="match status" value="1"/>
</dbReference>
<dbReference type="NCBIfam" id="TIGR00707">
    <property type="entry name" value="argD"/>
    <property type="match status" value="1"/>
</dbReference>
<feature type="modified residue" description="N6-(pyridoxal phosphate)lysine" evidence="4">
    <location>
        <position position="254"/>
    </location>
</feature>
<dbReference type="GO" id="GO:0005737">
    <property type="term" value="C:cytoplasm"/>
    <property type="evidence" value="ECO:0007669"/>
    <property type="project" value="UniProtKB-SubCell"/>
</dbReference>
<dbReference type="PIRSF" id="PIRSF000521">
    <property type="entry name" value="Transaminase_4ab_Lys_Orn"/>
    <property type="match status" value="1"/>
</dbReference>
<dbReference type="Pfam" id="PF00202">
    <property type="entry name" value="Aminotran_3"/>
    <property type="match status" value="1"/>
</dbReference>
<dbReference type="PANTHER" id="PTHR11986:SF113">
    <property type="entry name" value="SUCCINYLORNITHINE TRANSAMINASE"/>
    <property type="match status" value="1"/>
</dbReference>
<comment type="subcellular location">
    <subcellularLocation>
        <location evidence="4">Cytoplasm</location>
    </subcellularLocation>
</comment>
<keyword evidence="4" id="KW-0028">Amino-acid biosynthesis</keyword>
<keyword evidence="1 4" id="KW-0032">Aminotransferase</keyword>
<gene>
    <name evidence="4" type="primary">argD</name>
    <name evidence="5" type="ORF">HKB35_20455</name>
</gene>
<dbReference type="UniPathway" id="UPA00068">
    <property type="reaction ID" value="UER00109"/>
</dbReference>
<accession>A0A7Y0MZI4</accession>
<feature type="binding site" evidence="4">
    <location>
        <position position="140"/>
    </location>
    <ligand>
        <name>pyridoxal 5'-phosphate</name>
        <dbReference type="ChEBI" id="CHEBI:597326"/>
    </ligand>
</feature>
<protein>
    <recommendedName>
        <fullName evidence="4">Acetylornithine aminotransferase</fullName>
        <shortName evidence="4">ACOAT</shortName>
        <ecNumber evidence="4">2.6.1.11</ecNumber>
    </recommendedName>
</protein>
<dbReference type="RefSeq" id="WP_042523636.1">
    <property type="nucleotide sequence ID" value="NZ_CP082307.1"/>
</dbReference>
<evidence type="ECO:0000256" key="1">
    <source>
        <dbReference type="ARBA" id="ARBA00022576"/>
    </source>
</evidence>
<dbReference type="EMBL" id="JABCMA010000033">
    <property type="protein sequence ID" value="NMR75986.1"/>
    <property type="molecule type" value="Genomic_DNA"/>
</dbReference>
<dbReference type="InterPro" id="IPR005814">
    <property type="entry name" value="Aminotrans_3"/>
</dbReference>
<dbReference type="InterPro" id="IPR015422">
    <property type="entry name" value="PyrdxlP-dep_Trfase_small"/>
</dbReference>
<sequence>MTTEIKVERGLFDEVMVPCYNPMEMIPVKGEGSRVWDQEGNEYIDFAGGIAVSCLGHCHPVMVDALTEQANKLWHLSNVMTNEPALRLAKKLTEVSFAERVFFANSGAEANEAALKLARRYAADVHGTEKSEIIAFKQGFHGRTFFTVTVGGQAAYSDGFGPKPGDVTHLPYNDIEALQAHMSDRTCAVMMEPLQGEGGIVPPTPEFAQAVRELCDKHNALLIFDEVQTGNGRTGNFYAYQGLGITPDILSTAKSLGGGFPIGAMLTTAKLAEHMKVGTHGSTYGGNPLACAVAEAVVNEVTKPEVLAGVLEREALFREGLEKINAKYNIFSEVRGQGLLLGAALNEEWQGRARDVLVAAGKQGLMVLVAGANVVRFTPSLVITQQEIEEGLAKLDKAIATLV</sequence>
<dbReference type="PROSITE" id="PS00600">
    <property type="entry name" value="AA_TRANSFER_CLASS_3"/>
    <property type="match status" value="1"/>
</dbReference>
<keyword evidence="2 4" id="KW-0808">Transferase</keyword>
<dbReference type="HAMAP" id="MF_01107">
    <property type="entry name" value="ArgD_aminotrans_3"/>
    <property type="match status" value="1"/>
</dbReference>
<dbReference type="InterPro" id="IPR049704">
    <property type="entry name" value="Aminotrans_3_PPA_site"/>
</dbReference>
<keyword evidence="4" id="KW-0963">Cytoplasm</keyword>
<dbReference type="InterPro" id="IPR015421">
    <property type="entry name" value="PyrdxlP-dep_Trfase_major"/>
</dbReference>
<dbReference type="EC" id="2.6.1.11" evidence="4"/>
<feature type="binding site" evidence="4">
    <location>
        <position position="283"/>
    </location>
    <ligand>
        <name>pyridoxal 5'-phosphate</name>
        <dbReference type="ChEBI" id="CHEBI:597326"/>
    </ligand>
</feature>
<dbReference type="InterPro" id="IPR004636">
    <property type="entry name" value="AcOrn/SuccOrn_fam"/>
</dbReference>
<dbReference type="NCBIfam" id="NF002325">
    <property type="entry name" value="PRK01278.1"/>
    <property type="match status" value="1"/>
</dbReference>
<comment type="similarity">
    <text evidence="4">Belongs to the class-III pyridoxal-phosphate-dependent aminotransferase family. ArgD subfamily.</text>
</comment>
<feature type="binding site" evidence="4">
    <location>
        <position position="143"/>
    </location>
    <ligand>
        <name>N(2)-acetyl-L-ornithine</name>
        <dbReference type="ChEBI" id="CHEBI:57805"/>
    </ligand>
</feature>
<organism evidence="5 6">
    <name type="scientific">Vibrio alginolyticus</name>
    <dbReference type="NCBI Taxonomy" id="663"/>
    <lineage>
        <taxon>Bacteria</taxon>
        <taxon>Pseudomonadati</taxon>
        <taxon>Pseudomonadota</taxon>
        <taxon>Gammaproteobacteria</taxon>
        <taxon>Vibrionales</taxon>
        <taxon>Vibrionaceae</taxon>
        <taxon>Vibrio</taxon>
    </lineage>
</organism>
<evidence type="ECO:0000313" key="6">
    <source>
        <dbReference type="Proteomes" id="UP000565155"/>
    </source>
</evidence>
<dbReference type="InterPro" id="IPR015424">
    <property type="entry name" value="PyrdxlP-dep_Trfase"/>
</dbReference>
<keyword evidence="4" id="KW-0055">Arginine biosynthesis</keyword>
<dbReference type="Proteomes" id="UP000565155">
    <property type="component" value="Unassembled WGS sequence"/>
</dbReference>
<dbReference type="Gene3D" id="3.40.640.10">
    <property type="entry name" value="Type I PLP-dependent aspartate aminotransferase-like (Major domain)"/>
    <property type="match status" value="1"/>
</dbReference>
<feature type="binding site" evidence="4">
    <location>
        <position position="282"/>
    </location>
    <ligand>
        <name>N(2)-acetyl-L-ornithine</name>
        <dbReference type="ChEBI" id="CHEBI:57805"/>
    </ligand>
</feature>
<dbReference type="CDD" id="cd00610">
    <property type="entry name" value="OAT_like"/>
    <property type="match status" value="1"/>
</dbReference>
<comment type="catalytic activity">
    <reaction evidence="4">
        <text>N(2)-acetyl-L-ornithine + 2-oxoglutarate = N-acetyl-L-glutamate 5-semialdehyde + L-glutamate</text>
        <dbReference type="Rhea" id="RHEA:18049"/>
        <dbReference type="ChEBI" id="CHEBI:16810"/>
        <dbReference type="ChEBI" id="CHEBI:29123"/>
        <dbReference type="ChEBI" id="CHEBI:29985"/>
        <dbReference type="ChEBI" id="CHEBI:57805"/>
        <dbReference type="EC" id="2.6.1.11"/>
    </reaction>
</comment>
<comment type="pathway">
    <text evidence="4">Amino-acid biosynthesis; L-arginine biosynthesis; N(2)-acetyl-L-ornithine from L-glutamate: step 4/4.</text>
</comment>
<name>A0A7Y0MZI4_VIBAL</name>
<dbReference type="InterPro" id="IPR017652">
    <property type="entry name" value="Ac/SucOrn_transaminase_bac"/>
</dbReference>
<dbReference type="GO" id="GO:0003992">
    <property type="term" value="F:N2-acetyl-L-ornithine:2-oxoglutarate 5-aminotransferase activity"/>
    <property type="evidence" value="ECO:0007669"/>
    <property type="project" value="UniProtKB-UniRule"/>
</dbReference>
<reference evidence="5 6" key="1">
    <citation type="submission" date="2020-04" db="EMBL/GenBank/DDBJ databases">
        <title>Whole-genome sequencing of Vibrio spp. from China reveals different genetic environments of blaCTX-M-14 among diverse lineages.</title>
        <authorList>
            <person name="Zheng Z."/>
            <person name="Ye L."/>
            <person name="Chen S."/>
        </authorList>
    </citation>
    <scope>NUCLEOTIDE SEQUENCE [LARGE SCALE GENOMIC DNA]</scope>
    <source>
        <strain evidence="5 6">Vb1636</strain>
    </source>
</reference>
<dbReference type="GO" id="GO:0030170">
    <property type="term" value="F:pyridoxal phosphate binding"/>
    <property type="evidence" value="ECO:0007669"/>
    <property type="project" value="InterPro"/>
</dbReference>
<dbReference type="PANTHER" id="PTHR11986">
    <property type="entry name" value="AMINOTRANSFERASE CLASS III"/>
    <property type="match status" value="1"/>
</dbReference>